<reference evidence="1" key="1">
    <citation type="submission" date="2022-11" db="EMBL/GenBank/DDBJ databases">
        <authorList>
            <person name="Hyden B.L."/>
            <person name="Feng K."/>
            <person name="Yates T."/>
            <person name="Jawdy S."/>
            <person name="Smart L.B."/>
            <person name="Muchero W."/>
        </authorList>
    </citation>
    <scope>NUCLEOTIDE SEQUENCE</scope>
    <source>
        <tissue evidence="1">Shoot tip</tissue>
    </source>
</reference>
<comment type="caution">
    <text evidence="1">The sequence shown here is derived from an EMBL/GenBank/DDBJ whole genome shotgun (WGS) entry which is preliminary data.</text>
</comment>
<organism evidence="1 2">
    <name type="scientific">Salix purpurea</name>
    <name type="common">Purple osier willow</name>
    <dbReference type="NCBI Taxonomy" id="77065"/>
    <lineage>
        <taxon>Eukaryota</taxon>
        <taxon>Viridiplantae</taxon>
        <taxon>Streptophyta</taxon>
        <taxon>Embryophyta</taxon>
        <taxon>Tracheophyta</taxon>
        <taxon>Spermatophyta</taxon>
        <taxon>Magnoliopsida</taxon>
        <taxon>eudicotyledons</taxon>
        <taxon>Gunneridae</taxon>
        <taxon>Pentapetalae</taxon>
        <taxon>rosids</taxon>
        <taxon>fabids</taxon>
        <taxon>Malpighiales</taxon>
        <taxon>Salicaceae</taxon>
        <taxon>Saliceae</taxon>
        <taxon>Salix</taxon>
    </lineage>
</organism>
<reference evidence="1" key="2">
    <citation type="journal article" date="2023" name="Int. J. Mol. Sci.">
        <title>De Novo Assembly and Annotation of 11 Diverse Shrub Willow (Salix) Genomes Reveals Novel Gene Organization in Sex-Linked Regions.</title>
        <authorList>
            <person name="Hyden B."/>
            <person name="Feng K."/>
            <person name="Yates T.B."/>
            <person name="Jawdy S."/>
            <person name="Cereghino C."/>
            <person name="Smart L.B."/>
            <person name="Muchero W."/>
        </authorList>
    </citation>
    <scope>NUCLEOTIDE SEQUENCE</scope>
    <source>
        <tissue evidence="1">Shoot tip</tissue>
    </source>
</reference>
<protein>
    <submittedName>
        <fullName evidence="1">Uncharacterized protein</fullName>
    </submittedName>
</protein>
<dbReference type="AlphaFoldDB" id="A0A9Q0W4R3"/>
<name>A0A9Q0W4R3_SALPP</name>
<keyword evidence="2" id="KW-1185">Reference proteome</keyword>
<dbReference type="Proteomes" id="UP001151532">
    <property type="component" value="Chromosome 15Z"/>
</dbReference>
<gene>
    <name evidence="1" type="ORF">OIU79_025497</name>
</gene>
<evidence type="ECO:0000313" key="2">
    <source>
        <dbReference type="Proteomes" id="UP001151532"/>
    </source>
</evidence>
<dbReference type="EMBL" id="JAPFFK010000006">
    <property type="protein sequence ID" value="KAJ6760666.1"/>
    <property type="molecule type" value="Genomic_DNA"/>
</dbReference>
<proteinExistence type="predicted"/>
<accession>A0A9Q0W4R3</accession>
<evidence type="ECO:0000313" key="1">
    <source>
        <dbReference type="EMBL" id="KAJ6760666.1"/>
    </source>
</evidence>
<sequence>MQDGHNMRKIKKFIMWISLHGRQLCMVITLQLSLNFLTRTAKFNAGWPQYEKDQEVHNVDFTARQAALHGHHPPTQLEFSYKNCKVMHLFGRSSSFCAESPEGTSCTALNARAMIISQLPPTLRGRGGGGSYCAVVTGESESKLAGQKWGWWHAYFKTMIQDCLSYGRI</sequence>